<dbReference type="InterPro" id="IPR041529">
    <property type="entry name" value="DUF5598"/>
</dbReference>
<keyword evidence="2" id="KW-0662">Pyridine nucleotide biosynthesis</keyword>
<gene>
    <name evidence="12" type="ORF">AN672_17890</name>
    <name evidence="11" type="ORF">I9Y29_001301</name>
</gene>
<dbReference type="Proteomes" id="UP000855471">
    <property type="component" value="Unassembled WGS sequence"/>
</dbReference>
<evidence type="ECO:0000259" key="9">
    <source>
        <dbReference type="Pfam" id="PF04095"/>
    </source>
</evidence>
<dbReference type="GO" id="GO:0016874">
    <property type="term" value="F:ligase activity"/>
    <property type="evidence" value="ECO:0007669"/>
    <property type="project" value="UniProtKB-KW"/>
</dbReference>
<dbReference type="PANTHER" id="PTHR43816:SF1">
    <property type="entry name" value="NICOTINAMIDE PHOSPHORIBOSYLTRANSFERASE"/>
    <property type="match status" value="1"/>
</dbReference>
<evidence type="ECO:0000313" key="13">
    <source>
        <dbReference type="Proteomes" id="UP000050520"/>
    </source>
</evidence>
<evidence type="ECO:0000256" key="7">
    <source>
        <dbReference type="ARBA" id="ARBA00035036"/>
    </source>
</evidence>
<evidence type="ECO:0000256" key="5">
    <source>
        <dbReference type="ARBA" id="ARBA00035007"/>
    </source>
</evidence>
<evidence type="ECO:0000256" key="4">
    <source>
        <dbReference type="ARBA" id="ARBA00022679"/>
    </source>
</evidence>
<dbReference type="SUPFAM" id="SSF51690">
    <property type="entry name" value="Nicotinate/Quinolinate PRTase C-terminal domain-like"/>
    <property type="match status" value="1"/>
</dbReference>
<evidence type="ECO:0000256" key="1">
    <source>
        <dbReference type="ARBA" id="ARBA00010897"/>
    </source>
</evidence>
<dbReference type="InterPro" id="IPR036068">
    <property type="entry name" value="Nicotinate_pribotase-like_C"/>
</dbReference>
<dbReference type="EC" id="2.4.2.12" evidence="6"/>
<evidence type="ECO:0000256" key="8">
    <source>
        <dbReference type="ARBA" id="ARBA00047835"/>
    </source>
</evidence>
<evidence type="ECO:0000256" key="3">
    <source>
        <dbReference type="ARBA" id="ARBA00022676"/>
    </source>
</evidence>
<dbReference type="EMBL" id="LJEB01000083">
    <property type="protein sequence ID" value="KPR54059.1"/>
    <property type="molecule type" value="Genomic_DNA"/>
</dbReference>
<comment type="pathway">
    <text evidence="5">Cofactor biosynthesis; NAD(+) biosynthesis; nicotinamide D-ribonucleotide from 5-phospho-alpha-D-ribose 1-diphosphate and nicotinamide: step 1/1.</text>
</comment>
<dbReference type="CDD" id="cd01569">
    <property type="entry name" value="PBEF_like"/>
    <property type="match status" value="1"/>
</dbReference>
<evidence type="ECO:0000256" key="2">
    <source>
        <dbReference type="ARBA" id="ARBA00022642"/>
    </source>
</evidence>
<reference evidence="11" key="3">
    <citation type="journal article" date="2018" name="Genome Biol.">
        <title>SKESA: strategic k-mer extension for scrupulous assemblies.</title>
        <authorList>
            <person name="Souvorov A."/>
            <person name="Agarwala R."/>
            <person name="Lipman D.J."/>
        </authorList>
    </citation>
    <scope>NUCLEOTIDE SEQUENCE</scope>
    <source>
        <strain evidence="11">O50</strain>
    </source>
</reference>
<reference evidence="12 13" key="2">
    <citation type="journal article" date="2017" name="PLoS ONE">
        <title>Genomic and phenotypic characterisation of fluoroquinolone resistance mechanisms in Enterobacteriaceae in Durban, South Africa.</title>
        <authorList>
            <person name="Osei Sekyere J."/>
            <person name="Amoako D.G."/>
        </authorList>
    </citation>
    <scope>NUCLEOTIDE SEQUENCE [LARGE SCALE GENOMIC DNA]</scope>
    <source>
        <strain evidence="12 13">ST62:944112508</strain>
    </source>
</reference>
<keyword evidence="4 11" id="KW-0808">Transferase</keyword>
<feature type="domain" description="Nicotinate/nicotinamide phosphoribosyltransferase" evidence="9">
    <location>
        <begin position="185"/>
        <end position="456"/>
    </location>
</feature>
<dbReference type="Pfam" id="PF18127">
    <property type="entry name" value="NAMPT_N"/>
    <property type="match status" value="1"/>
</dbReference>
<keyword evidence="11" id="KW-0436">Ligase</keyword>
<evidence type="ECO:0000259" key="10">
    <source>
        <dbReference type="Pfam" id="PF18127"/>
    </source>
</evidence>
<dbReference type="RefSeq" id="WP_057064259.1">
    <property type="nucleotide sequence ID" value="NZ_AP026940.1"/>
</dbReference>
<comment type="similarity">
    <text evidence="1">Belongs to the NAPRTase family.</text>
</comment>
<evidence type="ECO:0000256" key="6">
    <source>
        <dbReference type="ARBA" id="ARBA00035024"/>
    </source>
</evidence>
<feature type="domain" description="Nicotinamide phosphoribosyltransferase N-terminal" evidence="10">
    <location>
        <begin position="6"/>
        <end position="62"/>
    </location>
</feature>
<comment type="caution">
    <text evidence="11">The sequence shown here is derived from an EMBL/GenBank/DDBJ whole genome shotgun (WGS) entry which is preliminary data.</text>
</comment>
<name>A0A0N8LVG3_CITFR</name>
<dbReference type="GO" id="GO:0047280">
    <property type="term" value="F:nicotinamide phosphoribosyltransferase activity"/>
    <property type="evidence" value="ECO:0007669"/>
    <property type="project" value="UniProtKB-EC"/>
</dbReference>
<dbReference type="EMBL" id="DACSXJ010000005">
    <property type="protein sequence ID" value="HAT3896890.1"/>
    <property type="molecule type" value="Genomic_DNA"/>
</dbReference>
<dbReference type="InterPro" id="IPR016471">
    <property type="entry name" value="Nicotinamide_PRibTrfase"/>
</dbReference>
<protein>
    <recommendedName>
        <fullName evidence="7">Nicotinamide phosphoribosyltransferase</fullName>
        <ecNumber evidence="6">2.4.2.12</ecNumber>
    </recommendedName>
</protein>
<organism evidence="11">
    <name type="scientific">Citrobacter freundii</name>
    <dbReference type="NCBI Taxonomy" id="546"/>
    <lineage>
        <taxon>Bacteria</taxon>
        <taxon>Pseudomonadati</taxon>
        <taxon>Pseudomonadota</taxon>
        <taxon>Gammaproteobacteria</taxon>
        <taxon>Enterobacterales</taxon>
        <taxon>Enterobacteriaceae</taxon>
        <taxon>Citrobacter</taxon>
        <taxon>Citrobacter freundii complex</taxon>
    </lineage>
</organism>
<dbReference type="PANTHER" id="PTHR43816">
    <property type="entry name" value="NICOTINAMIDE PHOSPHORIBOSYLTRANSFERASE"/>
    <property type="match status" value="1"/>
</dbReference>
<dbReference type="Pfam" id="PF04095">
    <property type="entry name" value="NAPRTase"/>
    <property type="match status" value="1"/>
</dbReference>
<evidence type="ECO:0000313" key="12">
    <source>
        <dbReference type="EMBL" id="KPR54059.1"/>
    </source>
</evidence>
<sequence>MKMNPILAIDGYKVSHRVQYPQGTRRVYSNFTPRSDRFFSSPLADGKLVFFGLQGFMQWFLVDLFNEAFFARPEDEVVSEYKQVMDSYLGKDAVAVDHIRALHQLGYLPLHIKALDEGSKVPMTVPVLTIINTKPEFFWLVNYLETVLSAELWKASTNATIAHHYRKICARWAQKTCSDQTHLDFQCHDFSFRGMSGLQDTMQAGSGHLLSFKGTDSIPSLLYARDYYTDGEPYFIGASIPATEHSVMCMGEREHEIETFRRLIADLYPQGFVSIVSDTWDYWQVLTEYTRELKSIILAREGRVVFRPDSGNPVEILCGTGEDNDTSSDRTAQEKGSVEVLWEIFGGTINAKGYKVLDPHVGLIYGDSITLERANEILRRLESKGFASSNVVFGVGSFTYQYNTRDTFGFAMKATWGEVDGKGRTIFKEPKTDNGLKRSARGLLRVTRDEQGELRLHDEQTWKQEQEGELKTRFLNGKLFNREHFEEIRQRLAMQG</sequence>
<dbReference type="GO" id="GO:0009435">
    <property type="term" value="P:NAD+ biosynthetic process"/>
    <property type="evidence" value="ECO:0007669"/>
    <property type="project" value="InterPro"/>
</dbReference>
<dbReference type="InterPro" id="IPR013785">
    <property type="entry name" value="Aldolase_TIM"/>
</dbReference>
<dbReference type="PIRSF" id="PIRSF005943">
    <property type="entry name" value="NMPRT"/>
    <property type="match status" value="1"/>
</dbReference>
<evidence type="ECO:0000313" key="11">
    <source>
        <dbReference type="EMBL" id="HAT3896890.1"/>
    </source>
</evidence>
<proteinExistence type="inferred from homology"/>
<dbReference type="InterPro" id="IPR041525">
    <property type="entry name" value="N/Namide_PRibTrfase"/>
</dbReference>
<dbReference type="NCBIfam" id="NF006629">
    <property type="entry name" value="PRK09198.1"/>
    <property type="match status" value="1"/>
</dbReference>
<dbReference type="Proteomes" id="UP000050520">
    <property type="component" value="Unassembled WGS sequence"/>
</dbReference>
<reference evidence="13" key="1">
    <citation type="submission" date="2015-09" db="EMBL/GenBank/DDBJ databases">
        <title>Prevalence of NDMs in South Africa.</title>
        <authorList>
            <person name="Osei Sekyere J."/>
            <person name="Govinden U."/>
            <person name="Essack S."/>
            <person name="Haldorsen B."/>
            <person name="Samuelsen O."/>
            <person name="Aasnaes B."/>
            <person name="Sundsfjord A."/>
        </authorList>
    </citation>
    <scope>NUCLEOTIDE SEQUENCE [LARGE SCALE GENOMIC DNA]</scope>
    <source>
        <strain evidence="13">ST62:944112508</strain>
    </source>
</reference>
<accession>A0A0N8LVG3</accession>
<keyword evidence="3 11" id="KW-0328">Glycosyltransferase</keyword>
<comment type="catalytic activity">
    <reaction evidence="8">
        <text>beta-nicotinamide D-ribonucleotide + diphosphate = 5-phospho-alpha-D-ribose 1-diphosphate + nicotinamide + H(+)</text>
        <dbReference type="Rhea" id="RHEA:16149"/>
        <dbReference type="ChEBI" id="CHEBI:14649"/>
        <dbReference type="ChEBI" id="CHEBI:15378"/>
        <dbReference type="ChEBI" id="CHEBI:17154"/>
        <dbReference type="ChEBI" id="CHEBI:33019"/>
        <dbReference type="ChEBI" id="CHEBI:58017"/>
        <dbReference type="EC" id="2.4.2.12"/>
    </reaction>
    <physiologicalReaction direction="right-to-left" evidence="8">
        <dbReference type="Rhea" id="RHEA:16151"/>
    </physiologicalReaction>
</comment>
<reference evidence="11" key="4">
    <citation type="submission" date="2020-09" db="EMBL/GenBank/DDBJ databases">
        <authorList>
            <consortium name="NCBI Pathogen Detection Project"/>
        </authorList>
    </citation>
    <scope>NUCLEOTIDE SEQUENCE</scope>
    <source>
        <strain evidence="11">O50</strain>
    </source>
</reference>
<dbReference type="AlphaFoldDB" id="A0A0N8LVG3"/>
<dbReference type="Gene3D" id="3.20.20.70">
    <property type="entry name" value="Aldolase class I"/>
    <property type="match status" value="1"/>
</dbReference>